<protein>
    <submittedName>
        <fullName evidence="1">Uncharacterized protein</fullName>
    </submittedName>
</protein>
<proteinExistence type="predicted"/>
<comment type="caution">
    <text evidence="1">The sequence shown here is derived from an EMBL/GenBank/DDBJ whole genome shotgun (WGS) entry which is preliminary data.</text>
</comment>
<accession>A0A8J1TR71</accession>
<gene>
    <name evidence="1" type="ORF">OFUS_LOCUS14748</name>
</gene>
<organism evidence="1 2">
    <name type="scientific">Owenia fusiformis</name>
    <name type="common">Polychaete worm</name>
    <dbReference type="NCBI Taxonomy" id="6347"/>
    <lineage>
        <taxon>Eukaryota</taxon>
        <taxon>Metazoa</taxon>
        <taxon>Spiralia</taxon>
        <taxon>Lophotrochozoa</taxon>
        <taxon>Annelida</taxon>
        <taxon>Polychaeta</taxon>
        <taxon>Sedentaria</taxon>
        <taxon>Canalipalpata</taxon>
        <taxon>Sabellida</taxon>
        <taxon>Oweniida</taxon>
        <taxon>Oweniidae</taxon>
        <taxon>Owenia</taxon>
    </lineage>
</organism>
<evidence type="ECO:0000313" key="1">
    <source>
        <dbReference type="EMBL" id="CAH1789377.1"/>
    </source>
</evidence>
<reference evidence="1" key="1">
    <citation type="submission" date="2022-03" db="EMBL/GenBank/DDBJ databases">
        <authorList>
            <person name="Martin C."/>
        </authorList>
    </citation>
    <scope>NUCLEOTIDE SEQUENCE</scope>
</reference>
<dbReference type="AlphaFoldDB" id="A0A8J1TR71"/>
<feature type="non-terminal residue" evidence="1">
    <location>
        <position position="112"/>
    </location>
</feature>
<sequence length="112" mass="12266">MSSSLSSIFIHLLGWSDLSCWTVTADVTDTAFILVTTEHFTLLSAAIFQLRPTICSLSNDTVKSPGGQGGGSDDCLLCQFFNVQPMPHGRSVPRMSLAKRLCVTELMMRLVR</sequence>
<dbReference type="Proteomes" id="UP000749559">
    <property type="component" value="Unassembled WGS sequence"/>
</dbReference>
<name>A0A8J1TR71_OWEFU</name>
<keyword evidence="2" id="KW-1185">Reference proteome</keyword>
<evidence type="ECO:0000313" key="2">
    <source>
        <dbReference type="Proteomes" id="UP000749559"/>
    </source>
</evidence>
<dbReference type="EMBL" id="CAIIXF020000007">
    <property type="protein sequence ID" value="CAH1789377.1"/>
    <property type="molecule type" value="Genomic_DNA"/>
</dbReference>